<dbReference type="Proteomes" id="UP000807716">
    <property type="component" value="Unassembled WGS sequence"/>
</dbReference>
<feature type="compositionally biased region" description="Low complexity" evidence="2">
    <location>
        <begin position="163"/>
        <end position="173"/>
    </location>
</feature>
<feature type="region of interest" description="Disordered" evidence="2">
    <location>
        <begin position="445"/>
        <end position="469"/>
    </location>
</feature>
<dbReference type="AlphaFoldDB" id="A0A9P6U2X0"/>
<dbReference type="Pfam" id="PF08238">
    <property type="entry name" value="Sel1"/>
    <property type="match status" value="7"/>
</dbReference>
<sequence length="839" mass="91141">MHPSDEQSSARIAPREEDNSTSSPPLTPLQQHRSQQQQHPRLQESLHSHQPSRATKTSQKRANRKNKGIPDHEPTTLPPWLYHSHPAYLHEFHHHYLPQVKPPVPPPKDPAYLEALRIFHESGSRSQFHLHGGVIGSGGEHGVVGHSKRRDLTRSTTGKSASNNNNNNIKNDNATTGGAGGAGGRGRGRRGLEKLRSANRAFLDKLQSVKQMSLWPSSKHFCWSSIATASDPSPLTSHMHAQYMQHQLQQQQQQEGRGEEEEKQQQQVPGKKDATEKTRKQKRRSFFPSLNSKRTRRPEHPHADVDAVAASSPAPAATTTTTTTATPTPPPPPPPPSATTTTATTSPSVVAPSHANTHASTNGNNNNITTTTTTTTTNDNNNNTQAHSPSPSHLLAAGAAAGTGGGGVVTAGGLTEAGATPSSASDSLLPLSRRSLRYEYPQYQEPMQAQTPPPPPPPPSKSSASALAVTRTTAAAAAASSSLSSPPHLLPVLVTGPEHWYHLALQLESSALLTHQLQAKELFTRSAELGFAPAQFKLGICFELELLHCPMDPSQSFHWYRQAALQGHADAELAISGWYLTGHSQGLGQSDALAYEWAHKAALRGWSKAEYTLGHYHEVGIGVAPDLGLAQQWYLKAASRGNERALLRLLVGHVGLEVDYAHLKDALLALNHTNPYLIHQLAHFHEARDYGLVPDDETAFELYVASAQADYAPAQYKLGACYEFGILSTPRDPVQAVEWYRRGAENGHVEALLALAGFFLDGSAGPAAPQSDEDAFRYVRMAALRGAPKAEYIAGFFLEYGLGNARHVEQAKQWYRLACAKGVESAERRLRVLEREAGR</sequence>
<evidence type="ECO:0008006" key="5">
    <source>
        <dbReference type="Google" id="ProtNLM"/>
    </source>
</evidence>
<reference evidence="3" key="1">
    <citation type="journal article" date="2020" name="Fungal Divers.">
        <title>Resolving the Mortierellaceae phylogeny through synthesis of multi-gene phylogenetics and phylogenomics.</title>
        <authorList>
            <person name="Vandepol N."/>
            <person name="Liber J."/>
            <person name="Desiro A."/>
            <person name="Na H."/>
            <person name="Kennedy M."/>
            <person name="Barry K."/>
            <person name="Grigoriev I.V."/>
            <person name="Miller A.N."/>
            <person name="O'Donnell K."/>
            <person name="Stajich J.E."/>
            <person name="Bonito G."/>
        </authorList>
    </citation>
    <scope>NUCLEOTIDE SEQUENCE</scope>
    <source>
        <strain evidence="3">BC1065</strain>
    </source>
</reference>
<name>A0A9P6U2X0_9FUNG</name>
<dbReference type="Gene3D" id="1.25.40.10">
    <property type="entry name" value="Tetratricopeptide repeat domain"/>
    <property type="match status" value="2"/>
</dbReference>
<keyword evidence="1" id="KW-0677">Repeat</keyword>
<feature type="compositionally biased region" description="Polar residues" evidence="2">
    <location>
        <begin position="1"/>
        <end position="10"/>
    </location>
</feature>
<evidence type="ECO:0000256" key="1">
    <source>
        <dbReference type="ARBA" id="ARBA00022737"/>
    </source>
</evidence>
<evidence type="ECO:0000313" key="4">
    <source>
        <dbReference type="Proteomes" id="UP000807716"/>
    </source>
</evidence>
<feature type="compositionally biased region" description="Polar residues" evidence="2">
    <location>
        <begin position="48"/>
        <end position="57"/>
    </location>
</feature>
<dbReference type="PANTHER" id="PTHR46430">
    <property type="entry name" value="PROTEIN SKT5-RELATED"/>
    <property type="match status" value="1"/>
</dbReference>
<dbReference type="EMBL" id="JAAAJB010000368">
    <property type="protein sequence ID" value="KAG0257301.1"/>
    <property type="molecule type" value="Genomic_DNA"/>
</dbReference>
<feature type="region of interest" description="Disordered" evidence="2">
    <location>
        <begin position="244"/>
        <end position="403"/>
    </location>
</feature>
<dbReference type="SUPFAM" id="SSF81901">
    <property type="entry name" value="HCP-like"/>
    <property type="match status" value="2"/>
</dbReference>
<feature type="compositionally biased region" description="Low complexity" evidence="2">
    <location>
        <begin position="244"/>
        <end position="255"/>
    </location>
</feature>
<dbReference type="OrthoDB" id="272077at2759"/>
<feature type="compositionally biased region" description="Low complexity" evidence="2">
    <location>
        <begin position="338"/>
        <end position="384"/>
    </location>
</feature>
<dbReference type="InterPro" id="IPR051726">
    <property type="entry name" value="Chitin_Synth_Reg"/>
</dbReference>
<feature type="region of interest" description="Disordered" evidence="2">
    <location>
        <begin position="1"/>
        <end position="78"/>
    </location>
</feature>
<protein>
    <recommendedName>
        <fullName evidence="5">HCP-like protein</fullName>
    </recommendedName>
</protein>
<accession>A0A9P6U2X0</accession>
<feature type="region of interest" description="Disordered" evidence="2">
    <location>
        <begin position="136"/>
        <end position="190"/>
    </location>
</feature>
<dbReference type="SMART" id="SM00671">
    <property type="entry name" value="SEL1"/>
    <property type="match status" value="7"/>
</dbReference>
<dbReference type="InterPro" id="IPR011990">
    <property type="entry name" value="TPR-like_helical_dom_sf"/>
</dbReference>
<evidence type="ECO:0000256" key="2">
    <source>
        <dbReference type="SAM" id="MobiDB-lite"/>
    </source>
</evidence>
<feature type="compositionally biased region" description="Basic residues" evidence="2">
    <location>
        <begin position="58"/>
        <end position="67"/>
    </location>
</feature>
<comment type="caution">
    <text evidence="3">The sequence shown here is derived from an EMBL/GenBank/DDBJ whole genome shotgun (WGS) entry which is preliminary data.</text>
</comment>
<proteinExistence type="predicted"/>
<evidence type="ECO:0000313" key="3">
    <source>
        <dbReference type="EMBL" id="KAG0257301.1"/>
    </source>
</evidence>
<keyword evidence="4" id="KW-1185">Reference proteome</keyword>
<organism evidence="3 4">
    <name type="scientific">Actinomortierella ambigua</name>
    <dbReference type="NCBI Taxonomy" id="1343610"/>
    <lineage>
        <taxon>Eukaryota</taxon>
        <taxon>Fungi</taxon>
        <taxon>Fungi incertae sedis</taxon>
        <taxon>Mucoromycota</taxon>
        <taxon>Mortierellomycotina</taxon>
        <taxon>Mortierellomycetes</taxon>
        <taxon>Mortierellales</taxon>
        <taxon>Mortierellaceae</taxon>
        <taxon>Actinomortierella</taxon>
    </lineage>
</organism>
<feature type="compositionally biased region" description="Pro residues" evidence="2">
    <location>
        <begin position="451"/>
        <end position="460"/>
    </location>
</feature>
<gene>
    <name evidence="3" type="ORF">DFQ27_005207</name>
</gene>
<dbReference type="InterPro" id="IPR006597">
    <property type="entry name" value="Sel1-like"/>
</dbReference>
<feature type="compositionally biased region" description="Low complexity" evidence="2">
    <location>
        <begin position="28"/>
        <end position="40"/>
    </location>
</feature>
<dbReference type="PANTHER" id="PTHR46430:SF1">
    <property type="entry name" value="CHITIN SYNTHASE REGULATOR SKT5-RELATED"/>
    <property type="match status" value="1"/>
</dbReference>
<feature type="compositionally biased region" description="Pro residues" evidence="2">
    <location>
        <begin position="327"/>
        <end position="337"/>
    </location>
</feature>
<feature type="compositionally biased region" description="Low complexity" evidence="2">
    <location>
        <begin position="307"/>
        <end position="326"/>
    </location>
</feature>